<keyword evidence="8" id="KW-1185">Reference proteome</keyword>
<dbReference type="InterPro" id="IPR017853">
    <property type="entry name" value="GH"/>
</dbReference>
<name>L1JVJ6_GUITC</name>
<evidence type="ECO:0000313" key="7">
    <source>
        <dbReference type="EnsemblProtists" id="EKX52123"/>
    </source>
</evidence>
<dbReference type="KEGG" id="gtt:GUITHDRAFT_102025"/>
<gene>
    <name evidence="6" type="ORF">GUITHDRAFT_102025</name>
</gene>
<evidence type="ECO:0000256" key="2">
    <source>
        <dbReference type="ARBA" id="ARBA00022801"/>
    </source>
</evidence>
<evidence type="ECO:0000256" key="1">
    <source>
        <dbReference type="ARBA" id="ARBA00008061"/>
    </source>
</evidence>
<dbReference type="InterPro" id="IPR012850">
    <property type="entry name" value="A-amylase_bs_C"/>
</dbReference>
<dbReference type="Pfam" id="PF07821">
    <property type="entry name" value="Alpha-amyl_C2"/>
    <property type="match status" value="1"/>
</dbReference>
<protein>
    <submittedName>
        <fullName evidence="6 7">Uncharacterized protein</fullName>
    </submittedName>
</protein>
<reference evidence="6 8" key="1">
    <citation type="journal article" date="2012" name="Nature">
        <title>Algal genomes reveal evolutionary mosaicism and the fate of nucleomorphs.</title>
        <authorList>
            <consortium name="DOE Joint Genome Institute"/>
            <person name="Curtis B.A."/>
            <person name="Tanifuji G."/>
            <person name="Burki F."/>
            <person name="Gruber A."/>
            <person name="Irimia M."/>
            <person name="Maruyama S."/>
            <person name="Arias M.C."/>
            <person name="Ball S.G."/>
            <person name="Gile G.H."/>
            <person name="Hirakawa Y."/>
            <person name="Hopkins J.F."/>
            <person name="Kuo A."/>
            <person name="Rensing S.A."/>
            <person name="Schmutz J."/>
            <person name="Symeonidi A."/>
            <person name="Elias M."/>
            <person name="Eveleigh R.J."/>
            <person name="Herman E.K."/>
            <person name="Klute M.J."/>
            <person name="Nakayama T."/>
            <person name="Obornik M."/>
            <person name="Reyes-Prieto A."/>
            <person name="Armbrust E.V."/>
            <person name="Aves S.J."/>
            <person name="Beiko R.G."/>
            <person name="Coutinho P."/>
            <person name="Dacks J.B."/>
            <person name="Durnford D.G."/>
            <person name="Fast N.M."/>
            <person name="Green B.R."/>
            <person name="Grisdale C.J."/>
            <person name="Hempel F."/>
            <person name="Henrissat B."/>
            <person name="Hoppner M.P."/>
            <person name="Ishida K."/>
            <person name="Kim E."/>
            <person name="Koreny L."/>
            <person name="Kroth P.G."/>
            <person name="Liu Y."/>
            <person name="Malik S.B."/>
            <person name="Maier U.G."/>
            <person name="McRose D."/>
            <person name="Mock T."/>
            <person name="Neilson J.A."/>
            <person name="Onodera N.T."/>
            <person name="Poole A.M."/>
            <person name="Pritham E.J."/>
            <person name="Richards T.A."/>
            <person name="Rocap G."/>
            <person name="Roy S.W."/>
            <person name="Sarai C."/>
            <person name="Schaack S."/>
            <person name="Shirato S."/>
            <person name="Slamovits C.H."/>
            <person name="Spencer D.F."/>
            <person name="Suzuki S."/>
            <person name="Worden A.Z."/>
            <person name="Zauner S."/>
            <person name="Barry K."/>
            <person name="Bell C."/>
            <person name="Bharti A.K."/>
            <person name="Crow J.A."/>
            <person name="Grimwood J."/>
            <person name="Kramer R."/>
            <person name="Lindquist E."/>
            <person name="Lucas S."/>
            <person name="Salamov A."/>
            <person name="McFadden G.I."/>
            <person name="Lane C.E."/>
            <person name="Keeling P.J."/>
            <person name="Gray M.W."/>
            <person name="Grigoriev I.V."/>
            <person name="Archibald J.M."/>
        </authorList>
    </citation>
    <scope>NUCLEOTIDE SEQUENCE</scope>
    <source>
        <strain evidence="6 8">CCMP2712</strain>
    </source>
</reference>
<dbReference type="GO" id="GO:0005975">
    <property type="term" value="P:carbohydrate metabolic process"/>
    <property type="evidence" value="ECO:0007669"/>
    <property type="project" value="InterPro"/>
</dbReference>
<comment type="similarity">
    <text evidence="1">Belongs to the glycosyl hydrolase 13 family.</text>
</comment>
<dbReference type="RefSeq" id="XP_005839103.1">
    <property type="nucleotide sequence ID" value="XM_005839046.1"/>
</dbReference>
<dbReference type="eggNOG" id="KOG0471">
    <property type="taxonomic scope" value="Eukaryota"/>
</dbReference>
<dbReference type="OMA" id="PCELACT"/>
<dbReference type="SMART" id="SM00810">
    <property type="entry name" value="Alpha-amyl_C2"/>
    <property type="match status" value="1"/>
</dbReference>
<dbReference type="SMART" id="SM00642">
    <property type="entry name" value="Aamy"/>
    <property type="match status" value="1"/>
</dbReference>
<dbReference type="OrthoDB" id="550577at2759"/>
<proteinExistence type="inferred from homology"/>
<evidence type="ECO:0000313" key="8">
    <source>
        <dbReference type="Proteomes" id="UP000011087"/>
    </source>
</evidence>
<dbReference type="PaxDb" id="55529-EKX52123"/>
<dbReference type="InterPro" id="IPR013780">
    <property type="entry name" value="Glyco_hydro_b"/>
</dbReference>
<dbReference type="Gene3D" id="3.20.20.80">
    <property type="entry name" value="Glycosidases"/>
    <property type="match status" value="1"/>
</dbReference>
<keyword evidence="2" id="KW-0378">Hydrolase</keyword>
<reference evidence="8" key="2">
    <citation type="submission" date="2012-11" db="EMBL/GenBank/DDBJ databases">
        <authorList>
            <person name="Kuo A."/>
            <person name="Curtis B.A."/>
            <person name="Tanifuji G."/>
            <person name="Burki F."/>
            <person name="Gruber A."/>
            <person name="Irimia M."/>
            <person name="Maruyama S."/>
            <person name="Arias M.C."/>
            <person name="Ball S.G."/>
            <person name="Gile G.H."/>
            <person name="Hirakawa Y."/>
            <person name="Hopkins J.F."/>
            <person name="Rensing S.A."/>
            <person name="Schmutz J."/>
            <person name="Symeonidi A."/>
            <person name="Elias M."/>
            <person name="Eveleigh R.J."/>
            <person name="Herman E.K."/>
            <person name="Klute M.J."/>
            <person name="Nakayama T."/>
            <person name="Obornik M."/>
            <person name="Reyes-Prieto A."/>
            <person name="Armbrust E.V."/>
            <person name="Aves S.J."/>
            <person name="Beiko R.G."/>
            <person name="Coutinho P."/>
            <person name="Dacks J.B."/>
            <person name="Durnford D.G."/>
            <person name="Fast N.M."/>
            <person name="Green B.R."/>
            <person name="Grisdale C."/>
            <person name="Hempe F."/>
            <person name="Henrissat B."/>
            <person name="Hoppner M.P."/>
            <person name="Ishida K.-I."/>
            <person name="Kim E."/>
            <person name="Koreny L."/>
            <person name="Kroth P.G."/>
            <person name="Liu Y."/>
            <person name="Malik S.-B."/>
            <person name="Maier U.G."/>
            <person name="McRose D."/>
            <person name="Mock T."/>
            <person name="Neilson J.A."/>
            <person name="Onodera N.T."/>
            <person name="Poole A.M."/>
            <person name="Pritham E.J."/>
            <person name="Richards T.A."/>
            <person name="Rocap G."/>
            <person name="Roy S.W."/>
            <person name="Sarai C."/>
            <person name="Schaack S."/>
            <person name="Shirato S."/>
            <person name="Slamovits C.H."/>
            <person name="Spencer D.F."/>
            <person name="Suzuki S."/>
            <person name="Worden A.Z."/>
            <person name="Zauner S."/>
            <person name="Barry K."/>
            <person name="Bell C."/>
            <person name="Bharti A.K."/>
            <person name="Crow J.A."/>
            <person name="Grimwood J."/>
            <person name="Kramer R."/>
            <person name="Lindquist E."/>
            <person name="Lucas S."/>
            <person name="Salamov A."/>
            <person name="McFadden G.I."/>
            <person name="Lane C.E."/>
            <person name="Keeling P.J."/>
            <person name="Gray M.W."/>
            <person name="Grigoriev I.V."/>
            <person name="Archibald J.M."/>
        </authorList>
    </citation>
    <scope>NUCLEOTIDE SEQUENCE</scope>
    <source>
        <strain evidence="8">CCMP2712</strain>
    </source>
</reference>
<dbReference type="GO" id="GO:0005509">
    <property type="term" value="F:calcium ion binding"/>
    <property type="evidence" value="ECO:0007669"/>
    <property type="project" value="InterPro"/>
</dbReference>
<feature type="domain" description="Alpha-amylase C-terminal beta-sheet" evidence="5">
    <location>
        <begin position="418"/>
        <end position="480"/>
    </location>
</feature>
<dbReference type="EMBL" id="JH992973">
    <property type="protein sequence ID" value="EKX52123.1"/>
    <property type="molecule type" value="Genomic_DNA"/>
</dbReference>
<dbReference type="SUPFAM" id="SSF51445">
    <property type="entry name" value="(Trans)glycosidases"/>
    <property type="match status" value="1"/>
</dbReference>
<dbReference type="Gene3D" id="2.60.40.1180">
    <property type="entry name" value="Golgi alpha-mannosidase II"/>
    <property type="match status" value="1"/>
</dbReference>
<accession>L1JVJ6</accession>
<dbReference type="HOGENOM" id="CLU_030069_1_0_1"/>
<dbReference type="SUPFAM" id="SSF51011">
    <property type="entry name" value="Glycosyl hydrolase domain"/>
    <property type="match status" value="1"/>
</dbReference>
<sequence>MIAGQHSSATDRACASVSHLRGGGSLSSSMMSSVAFLFGPRPPERLAANKCPSKEKQNTCNRRIRDQKLRLPFWLSWLFRPGSRQTENFPEPAAAVMLQGFDWDLLSTRNELYKLLHKNIPSLAAAGFNVIWYPPPSASADSQGYLPGRWYEIPHKKELQRAIEQGEKFGIVSMVDVVLNHRTGSKISNQTFDWTRFEQPDWEEWAIVQNDWKCPPEEHLKYCPENCTCGGLDTGENACFAPDIDHTSPRVQADIEAWLSWLQEAIGFHAFRFDNTKGYSGKFVAKYIDSAQPYMSVGEFFDTNRDLLESWIKESEGKAKTFDFGLRYKLKDAIHQDDYSHIMDTFFGPMIWYATDSSVSFLDNHDTAGLLKDRFGTDDQIAMGYVFILTHPGVPCVFWQDWFGSNQRTIRDLIALRQRAGITAHSSWKVEAATKGLYAGYVGDSLAVKLGGGEWSPNTGKATREWERGASGKNWCVWIRSSSNDKDKLQPLDGQRFVV</sequence>
<evidence type="ECO:0000256" key="3">
    <source>
        <dbReference type="ARBA" id="ARBA00023295"/>
    </source>
</evidence>
<dbReference type="EnsemblProtists" id="EKX52123">
    <property type="protein sequence ID" value="EKX52123"/>
    <property type="gene ID" value="GUITHDRAFT_102025"/>
</dbReference>
<dbReference type="STRING" id="905079.L1JVJ6"/>
<dbReference type="GO" id="GO:0004556">
    <property type="term" value="F:alpha-amylase activity"/>
    <property type="evidence" value="ECO:0007669"/>
    <property type="project" value="InterPro"/>
</dbReference>
<dbReference type="InterPro" id="IPR006047">
    <property type="entry name" value="GH13_cat_dom"/>
</dbReference>
<evidence type="ECO:0000259" key="5">
    <source>
        <dbReference type="SMART" id="SM00810"/>
    </source>
</evidence>
<dbReference type="PANTHER" id="PTHR43447">
    <property type="entry name" value="ALPHA-AMYLASE"/>
    <property type="match status" value="1"/>
</dbReference>
<evidence type="ECO:0000259" key="4">
    <source>
        <dbReference type="SMART" id="SM00642"/>
    </source>
</evidence>
<reference evidence="7" key="3">
    <citation type="submission" date="2016-03" db="UniProtKB">
        <authorList>
            <consortium name="EnsemblProtists"/>
        </authorList>
    </citation>
    <scope>IDENTIFICATION</scope>
</reference>
<dbReference type="GeneID" id="17308816"/>
<evidence type="ECO:0000313" key="6">
    <source>
        <dbReference type="EMBL" id="EKX52123.1"/>
    </source>
</evidence>
<dbReference type="AlphaFoldDB" id="L1JVJ6"/>
<feature type="domain" description="Glycosyl hydrolase family 13 catalytic" evidence="4">
    <location>
        <begin position="95"/>
        <end position="417"/>
    </location>
</feature>
<dbReference type="Proteomes" id="UP000011087">
    <property type="component" value="Unassembled WGS sequence"/>
</dbReference>
<organism evidence="6">
    <name type="scientific">Guillardia theta (strain CCMP2712)</name>
    <name type="common">Cryptophyte</name>
    <dbReference type="NCBI Taxonomy" id="905079"/>
    <lineage>
        <taxon>Eukaryota</taxon>
        <taxon>Cryptophyceae</taxon>
        <taxon>Pyrenomonadales</taxon>
        <taxon>Geminigeraceae</taxon>
        <taxon>Guillardia</taxon>
    </lineage>
</organism>
<keyword evidence="3" id="KW-0326">Glycosidase</keyword>